<name>A0A2W4RXN5_9GAMM</name>
<dbReference type="EC" id="3.2.1.18" evidence="3"/>
<dbReference type="Gene3D" id="2.120.10.10">
    <property type="match status" value="2"/>
</dbReference>
<evidence type="ECO:0000256" key="1">
    <source>
        <dbReference type="ARBA" id="ARBA00000427"/>
    </source>
</evidence>
<dbReference type="GO" id="GO:0004308">
    <property type="term" value="F:exo-alpha-sialidase activity"/>
    <property type="evidence" value="ECO:0007669"/>
    <property type="project" value="UniProtKB-EC"/>
</dbReference>
<dbReference type="GO" id="GO:0016020">
    <property type="term" value="C:membrane"/>
    <property type="evidence" value="ECO:0007669"/>
    <property type="project" value="TreeGrafter"/>
</dbReference>
<dbReference type="InterPro" id="IPR026856">
    <property type="entry name" value="Sialidase_fam"/>
</dbReference>
<dbReference type="SUPFAM" id="SSF50939">
    <property type="entry name" value="Sialidases"/>
    <property type="match status" value="1"/>
</dbReference>
<dbReference type="AlphaFoldDB" id="A0A2W4RXN5"/>
<reference evidence="5 6" key="1">
    <citation type="journal article" date="2018" name="Aquat. Microb. Ecol.">
        <title>Gammaproteobacterial methanotrophs dominate.</title>
        <authorList>
            <person name="Rissanen A.J."/>
            <person name="Saarenheimo J."/>
            <person name="Tiirola M."/>
            <person name="Peura S."/>
            <person name="Aalto S.L."/>
            <person name="Karvinen A."/>
            <person name="Nykanen H."/>
        </authorList>
    </citation>
    <scope>NUCLEOTIDE SEQUENCE [LARGE SCALE GENOMIC DNA]</scope>
    <source>
        <strain evidence="5">AMbin10</strain>
    </source>
</reference>
<dbReference type="GO" id="GO:0006689">
    <property type="term" value="P:ganglioside catabolic process"/>
    <property type="evidence" value="ECO:0007669"/>
    <property type="project" value="TreeGrafter"/>
</dbReference>
<evidence type="ECO:0000256" key="4">
    <source>
        <dbReference type="SAM" id="SignalP"/>
    </source>
</evidence>
<dbReference type="CDD" id="cd15482">
    <property type="entry name" value="Sialidase_non-viral"/>
    <property type="match status" value="2"/>
</dbReference>
<keyword evidence="4" id="KW-0732">Signal</keyword>
<dbReference type="GO" id="GO:0009313">
    <property type="term" value="P:oligosaccharide catabolic process"/>
    <property type="evidence" value="ECO:0007669"/>
    <property type="project" value="TreeGrafter"/>
</dbReference>
<protein>
    <recommendedName>
        <fullName evidence="3">exo-alpha-sialidase</fullName>
        <ecNumber evidence="3">3.2.1.18</ecNumber>
    </recommendedName>
</protein>
<feature type="chain" id="PRO_5016127402" description="exo-alpha-sialidase" evidence="4">
    <location>
        <begin position="23"/>
        <end position="408"/>
    </location>
</feature>
<evidence type="ECO:0000256" key="2">
    <source>
        <dbReference type="ARBA" id="ARBA00009348"/>
    </source>
</evidence>
<evidence type="ECO:0000313" key="5">
    <source>
        <dbReference type="EMBL" id="PZN87633.1"/>
    </source>
</evidence>
<evidence type="ECO:0000256" key="3">
    <source>
        <dbReference type="ARBA" id="ARBA00012733"/>
    </source>
</evidence>
<dbReference type="GO" id="GO:0005737">
    <property type="term" value="C:cytoplasm"/>
    <property type="evidence" value="ECO:0007669"/>
    <property type="project" value="TreeGrafter"/>
</dbReference>
<dbReference type="InterPro" id="IPR036278">
    <property type="entry name" value="Sialidase_sf"/>
</dbReference>
<gene>
    <name evidence="5" type="ORF">DM484_00245</name>
</gene>
<evidence type="ECO:0000313" key="6">
    <source>
        <dbReference type="Proteomes" id="UP000249396"/>
    </source>
</evidence>
<sequence>MFNRFFLSIYILLFLFVYSSAAQCINPPVYPDIGLTDIHGMDVYADQSTVHAVLVGKQKDSDQLGVAYLFSHDYGVTWTKPVIINRKQDGAVVARRGNDAQIAAAGRRIVVAFNHSVELPNAGPMLIAYSPNGGSSWQRGENPAIGDITNNQSYLDLLADKAGNFHLIWLDDREENGSTQGLRYARSTDGGLHWKGDVTLDPKTCTCCWNRLAVLPDQSIAVLYRGDEPHDMRLVRISTDGKSWRNLAPVGAFDWRFTGCPHCGGGIASAPGTRGPLHSVVWSGKENATGLFYLASDDLGGHWSAPLRIGDGRSRESDVAVLRDGLIGVVFVDPASDGGGLQFISSADCGKSWSLPKRINAGGSVADHPRIVATSAGFRVFWTEKAPTGGKVWAMYFVNNLREDKAKT</sequence>
<accession>A0A2W4RXN5</accession>
<comment type="caution">
    <text evidence="5">The sequence shown here is derived from an EMBL/GenBank/DDBJ whole genome shotgun (WGS) entry which is preliminary data.</text>
</comment>
<dbReference type="Proteomes" id="UP000249396">
    <property type="component" value="Unassembled WGS sequence"/>
</dbReference>
<dbReference type="PANTHER" id="PTHR10628:SF30">
    <property type="entry name" value="EXO-ALPHA-SIALIDASE"/>
    <property type="match status" value="1"/>
</dbReference>
<feature type="signal peptide" evidence="4">
    <location>
        <begin position="1"/>
        <end position="22"/>
    </location>
</feature>
<organism evidence="5 6">
    <name type="scientific">Candidatus Methylumidiphilus alinenensis</name>
    <dbReference type="NCBI Taxonomy" id="2202197"/>
    <lineage>
        <taxon>Bacteria</taxon>
        <taxon>Pseudomonadati</taxon>
        <taxon>Pseudomonadota</taxon>
        <taxon>Gammaproteobacteria</taxon>
        <taxon>Methylococcales</taxon>
        <taxon>Candidatus Methylumidiphilus</taxon>
    </lineage>
</organism>
<comment type="similarity">
    <text evidence="2">Belongs to the glycosyl hydrolase 33 family.</text>
</comment>
<proteinExistence type="inferred from homology"/>
<dbReference type="EMBL" id="QJPH01000031">
    <property type="protein sequence ID" value="PZN87633.1"/>
    <property type="molecule type" value="Genomic_DNA"/>
</dbReference>
<dbReference type="PANTHER" id="PTHR10628">
    <property type="entry name" value="SIALIDASE"/>
    <property type="match status" value="1"/>
</dbReference>
<comment type="catalytic activity">
    <reaction evidence="1">
        <text>Hydrolysis of alpha-(2-&gt;3)-, alpha-(2-&gt;6)-, alpha-(2-&gt;8)- glycosidic linkages of terminal sialic acid residues in oligosaccharides, glycoproteins, glycolipids, colominic acid and synthetic substrates.</text>
        <dbReference type="EC" id="3.2.1.18"/>
    </reaction>
</comment>